<reference evidence="2" key="2">
    <citation type="submission" date="2015-01" db="EMBL/GenBank/DDBJ databases">
        <title>Evolutionary Origins and Diversification of the Mycorrhizal Mutualists.</title>
        <authorList>
            <consortium name="DOE Joint Genome Institute"/>
            <consortium name="Mycorrhizal Genomics Consortium"/>
            <person name="Kohler A."/>
            <person name="Kuo A."/>
            <person name="Nagy L.G."/>
            <person name="Floudas D."/>
            <person name="Copeland A."/>
            <person name="Barry K.W."/>
            <person name="Cichocki N."/>
            <person name="Veneault-Fourrey C."/>
            <person name="LaButti K."/>
            <person name="Lindquist E.A."/>
            <person name="Lipzen A."/>
            <person name="Lundell T."/>
            <person name="Morin E."/>
            <person name="Murat C."/>
            <person name="Riley R."/>
            <person name="Ohm R."/>
            <person name="Sun H."/>
            <person name="Tunlid A."/>
            <person name="Henrissat B."/>
            <person name="Grigoriev I.V."/>
            <person name="Hibbett D.S."/>
            <person name="Martin F."/>
        </authorList>
    </citation>
    <scope>NUCLEOTIDE SEQUENCE [LARGE SCALE GENOMIC DNA]</scope>
    <source>
        <strain evidence="2">Ve08.2h10</strain>
    </source>
</reference>
<name>A0A0D0C066_9AGAM</name>
<reference evidence="1 2" key="1">
    <citation type="submission" date="2014-04" db="EMBL/GenBank/DDBJ databases">
        <authorList>
            <consortium name="DOE Joint Genome Institute"/>
            <person name="Kuo A."/>
            <person name="Kohler A."/>
            <person name="Jargeat P."/>
            <person name="Nagy L.G."/>
            <person name="Floudas D."/>
            <person name="Copeland A."/>
            <person name="Barry K.W."/>
            <person name="Cichocki N."/>
            <person name="Veneault-Fourrey C."/>
            <person name="LaButti K."/>
            <person name="Lindquist E.A."/>
            <person name="Lipzen A."/>
            <person name="Lundell T."/>
            <person name="Morin E."/>
            <person name="Murat C."/>
            <person name="Sun H."/>
            <person name="Tunlid A."/>
            <person name="Henrissat B."/>
            <person name="Grigoriev I.V."/>
            <person name="Hibbett D.S."/>
            <person name="Martin F."/>
            <person name="Nordberg H.P."/>
            <person name="Cantor M.N."/>
            <person name="Hua S.X."/>
        </authorList>
    </citation>
    <scope>NUCLEOTIDE SEQUENCE [LARGE SCALE GENOMIC DNA]</scope>
    <source>
        <strain evidence="1 2">Ve08.2h10</strain>
    </source>
</reference>
<dbReference type="Proteomes" id="UP000054538">
    <property type="component" value="Unassembled WGS sequence"/>
</dbReference>
<accession>A0A0D0C066</accession>
<dbReference type="InParanoid" id="A0A0D0C066"/>
<evidence type="ECO:0000313" key="1">
    <source>
        <dbReference type="EMBL" id="KIK76702.1"/>
    </source>
</evidence>
<proteinExistence type="predicted"/>
<protein>
    <submittedName>
        <fullName evidence="1">Uncharacterized protein</fullName>
    </submittedName>
</protein>
<dbReference type="HOGENOM" id="CLU_2794667_0_0_1"/>
<dbReference type="AlphaFoldDB" id="A0A0D0C066"/>
<evidence type="ECO:0000313" key="2">
    <source>
        <dbReference type="Proteomes" id="UP000054538"/>
    </source>
</evidence>
<sequence>MANGFGIAHLHDLEWRLACSLAYHQTRAQGWSNCNHDVTATFLTILTRTELVELGNTVDSVLQDSSKV</sequence>
<keyword evidence="2" id="KW-1185">Reference proteome</keyword>
<dbReference type="EMBL" id="KN827341">
    <property type="protein sequence ID" value="KIK76702.1"/>
    <property type="molecule type" value="Genomic_DNA"/>
</dbReference>
<organism evidence="1 2">
    <name type="scientific">Paxillus rubicundulus Ve08.2h10</name>
    <dbReference type="NCBI Taxonomy" id="930991"/>
    <lineage>
        <taxon>Eukaryota</taxon>
        <taxon>Fungi</taxon>
        <taxon>Dikarya</taxon>
        <taxon>Basidiomycota</taxon>
        <taxon>Agaricomycotina</taxon>
        <taxon>Agaricomycetes</taxon>
        <taxon>Agaricomycetidae</taxon>
        <taxon>Boletales</taxon>
        <taxon>Paxilineae</taxon>
        <taxon>Paxillaceae</taxon>
        <taxon>Paxillus</taxon>
    </lineage>
</organism>
<gene>
    <name evidence="1" type="ORF">PAXRUDRAFT_835259</name>
</gene>